<dbReference type="AlphaFoldDB" id="A0A178F977"/>
<evidence type="ECO:0000259" key="2">
    <source>
        <dbReference type="Pfam" id="PF03723"/>
    </source>
</evidence>
<dbReference type="InterPro" id="IPR037020">
    <property type="entry name" value="Hemocyanin_C_sf"/>
</dbReference>
<dbReference type="InterPro" id="IPR008922">
    <property type="entry name" value="Di-copper_centre_dom_sf"/>
</dbReference>
<dbReference type="PROSITE" id="PS00210">
    <property type="entry name" value="HEMOCYANIN_2"/>
    <property type="match status" value="1"/>
</dbReference>
<dbReference type="SUPFAM" id="SSF48056">
    <property type="entry name" value="Di-copper centre-containing domain"/>
    <property type="match status" value="1"/>
</dbReference>
<dbReference type="InterPro" id="IPR013788">
    <property type="entry name" value="Hemocyanin/hexamerin"/>
</dbReference>
<accession>A0A178F977</accession>
<evidence type="ECO:0000313" key="4">
    <source>
        <dbReference type="Proteomes" id="UP000243519"/>
    </source>
</evidence>
<dbReference type="Gene3D" id="2.60.40.1520">
    <property type="entry name" value="Hemocyanin, C-terminal domain"/>
    <property type="match status" value="1"/>
</dbReference>
<dbReference type="InterPro" id="IPR000896">
    <property type="entry name" value="Hemocyanin/hexamerin_mid_dom"/>
</dbReference>
<dbReference type="InterPro" id="IPR005203">
    <property type="entry name" value="Hemocyanin_C"/>
</dbReference>
<feature type="domain" description="Hemocyanin C-terminal" evidence="2">
    <location>
        <begin position="266"/>
        <end position="462"/>
    </location>
</feature>
<dbReference type="InterPro" id="IPR014756">
    <property type="entry name" value="Ig_E-set"/>
</dbReference>
<organism evidence="3 4">
    <name type="scientific">Trichophyton violaceum</name>
    <dbReference type="NCBI Taxonomy" id="34388"/>
    <lineage>
        <taxon>Eukaryota</taxon>
        <taxon>Fungi</taxon>
        <taxon>Dikarya</taxon>
        <taxon>Ascomycota</taxon>
        <taxon>Pezizomycotina</taxon>
        <taxon>Eurotiomycetes</taxon>
        <taxon>Eurotiomycetidae</taxon>
        <taxon>Onygenales</taxon>
        <taxon>Arthrodermataceae</taxon>
        <taxon>Trichophyton</taxon>
    </lineage>
</organism>
<dbReference type="SUPFAM" id="SSF81296">
    <property type="entry name" value="E set domains"/>
    <property type="match status" value="1"/>
</dbReference>
<dbReference type="Pfam" id="PF03723">
    <property type="entry name" value="Hemocyanin_C"/>
    <property type="match status" value="1"/>
</dbReference>
<comment type="caution">
    <text evidence="3">The sequence shown here is derived from an EMBL/GenBank/DDBJ whole genome shotgun (WGS) entry which is preliminary data.</text>
</comment>
<dbReference type="PRINTS" id="PR00187">
    <property type="entry name" value="HAEMOCYANIN"/>
</dbReference>
<dbReference type="Proteomes" id="UP000243519">
    <property type="component" value="Unassembled WGS sequence"/>
</dbReference>
<name>A0A178F977_TRIVO</name>
<dbReference type="Pfam" id="PF00372">
    <property type="entry name" value="Hemocyanin_M"/>
    <property type="match status" value="1"/>
</dbReference>
<reference evidence="3 4" key="1">
    <citation type="submission" date="2016-05" db="EMBL/GenBank/DDBJ databases">
        <title>Genome sequencing of Trichophyton violaceum CMCC(F)T3l isolated from hair.</title>
        <authorList>
            <person name="Zhan P."/>
            <person name="Tao Y."/>
            <person name="Liu W."/>
        </authorList>
    </citation>
    <scope>NUCLEOTIDE SEQUENCE [LARGE SCALE GENOMIC DNA]</scope>
    <source>
        <strain evidence="4">CMCC(F)T3l</strain>
    </source>
</reference>
<evidence type="ECO:0000259" key="1">
    <source>
        <dbReference type="Pfam" id="PF00372"/>
    </source>
</evidence>
<feature type="domain" description="Hemocyanin middle" evidence="1">
    <location>
        <begin position="6"/>
        <end position="257"/>
    </location>
</feature>
<keyword evidence="4" id="KW-1185">Reference proteome</keyword>
<dbReference type="PANTHER" id="PTHR11511">
    <property type="entry name" value="LARVAL STORAGE PROTEIN/PHENOLOXIDASE"/>
    <property type="match status" value="1"/>
</dbReference>
<gene>
    <name evidence="3" type="ORF">A7D00_7374</name>
</gene>
<dbReference type="EMBL" id="LHPN01000050">
    <property type="protein sequence ID" value="OAL68708.1"/>
    <property type="molecule type" value="Genomic_DNA"/>
</dbReference>
<proteinExistence type="predicted"/>
<protein>
    <submittedName>
        <fullName evidence="3">Hexamerine</fullName>
    </submittedName>
</protein>
<evidence type="ECO:0000313" key="3">
    <source>
        <dbReference type="EMBL" id="OAL68708.1"/>
    </source>
</evidence>
<dbReference type="Gene3D" id="1.10.1280.10">
    <property type="entry name" value="Di-copper center containing domain from catechol oxidase"/>
    <property type="match status" value="1"/>
</dbReference>
<dbReference type="PANTHER" id="PTHR11511:SF5">
    <property type="entry name" value="FAT-BODY PROTEIN 1-RELATED"/>
    <property type="match status" value="1"/>
</dbReference>
<sequence length="480" mass="55921">MAHELKSHRLHNVEHMPHVQMSDDNVVIEANYTGWYMRYNDEQKMAYYTEDIGLQLFYYNNHLDYPFWLGGEEFKLYKDRRGEMYYYKHMQLLARYYLERLSNGLGEIPVMTTNTPVVGFNPSLTYDNGLVFPIRSNGYVPLNPVIMKYLEKMHQIEQRIADAVSSMYIVTENAEMLSIKKPEGIEILGNIVEGNPDSKNLRYYKRVVNIALSVYGSGVVSLPTHRNHIAPSVLEHYQTAMRDPMFYQIYKGYMQYFMEYKNQLPHYTREELLSSGVKVMNVEVDKLMTYFEPVYANISNVMYLDEHEVKNMMENLHVLVRQMRINHKPFNTKITVKSEVAKTVYVKLFLGPKYDNHGLEIPLNENRFNFVELDEFKYEMKQGDNIIVRNSQDSVITSEDPTSSAKMYQQVMQALDGAATFHLDMTEDQSEWPQRLMLPKGTKSGMPFIVYVHIGDYVEAKVPFGKGFDPAISNGTDLLP</sequence>